<dbReference type="InterPro" id="IPR009061">
    <property type="entry name" value="DNA-bd_dom_put_sf"/>
</dbReference>
<dbReference type="EMBL" id="JH636049">
    <property type="protein sequence ID" value="EID52893.1"/>
    <property type="molecule type" value="Genomic_DNA"/>
</dbReference>
<keyword evidence="6" id="KW-0235">DNA replication</keyword>
<evidence type="ECO:0000313" key="10">
    <source>
        <dbReference type="EMBL" id="EID52893.1"/>
    </source>
</evidence>
<dbReference type="Pfam" id="PF13411">
    <property type="entry name" value="MerR_1"/>
    <property type="match status" value="1"/>
</dbReference>
<evidence type="ECO:0000256" key="4">
    <source>
        <dbReference type="ARBA" id="ARBA00022679"/>
    </source>
</evidence>
<evidence type="ECO:0000256" key="2">
    <source>
        <dbReference type="ARBA" id="ARBA00010752"/>
    </source>
</evidence>
<dbReference type="GO" id="GO:0003677">
    <property type="term" value="F:DNA binding"/>
    <property type="evidence" value="ECO:0007669"/>
    <property type="project" value="UniProtKB-KW"/>
</dbReference>
<dbReference type="InterPro" id="IPR001001">
    <property type="entry name" value="DNA_polIII_beta"/>
</dbReference>
<keyword evidence="5" id="KW-0548">Nucleotidyltransferase</keyword>
<evidence type="ECO:0000313" key="11">
    <source>
        <dbReference type="Proteomes" id="UP000004691"/>
    </source>
</evidence>
<dbReference type="AlphaFoldDB" id="I0UYE0"/>
<evidence type="ECO:0000256" key="7">
    <source>
        <dbReference type="ARBA" id="ARBA00022932"/>
    </source>
</evidence>
<evidence type="ECO:0000256" key="5">
    <source>
        <dbReference type="ARBA" id="ARBA00022695"/>
    </source>
</evidence>
<proteinExistence type="inferred from homology"/>
<dbReference type="CDD" id="cd00140">
    <property type="entry name" value="beta_clamp"/>
    <property type="match status" value="1"/>
</dbReference>
<dbReference type="PROSITE" id="PS00552">
    <property type="entry name" value="HTH_MERR_1"/>
    <property type="match status" value="1"/>
</dbReference>
<dbReference type="OrthoDB" id="7849865at2"/>
<evidence type="ECO:0000256" key="6">
    <source>
        <dbReference type="ARBA" id="ARBA00022705"/>
    </source>
</evidence>
<keyword evidence="4" id="KW-0808">Transferase</keyword>
<dbReference type="eggNOG" id="COG0789">
    <property type="taxonomic scope" value="Bacteria"/>
</dbReference>
<dbReference type="eggNOG" id="COG0592">
    <property type="taxonomic scope" value="Bacteria"/>
</dbReference>
<feature type="domain" description="HTH merR-type" evidence="9">
    <location>
        <begin position="1"/>
        <end position="71"/>
    </location>
</feature>
<dbReference type="InterPro" id="IPR000551">
    <property type="entry name" value="MerR-type_HTH_dom"/>
</dbReference>
<dbReference type="GO" id="GO:0009360">
    <property type="term" value="C:DNA polymerase III complex"/>
    <property type="evidence" value="ECO:0007669"/>
    <property type="project" value="InterPro"/>
</dbReference>
<dbReference type="SUPFAM" id="SSF46955">
    <property type="entry name" value="Putative DNA-binding domain"/>
    <property type="match status" value="1"/>
</dbReference>
<protein>
    <submittedName>
        <fullName evidence="10">DNA polymerase sliding clamp subunit</fullName>
    </submittedName>
</protein>
<dbReference type="GO" id="GO:0006271">
    <property type="term" value="P:DNA strand elongation involved in DNA replication"/>
    <property type="evidence" value="ECO:0007669"/>
    <property type="project" value="TreeGrafter"/>
</dbReference>
<dbReference type="SMART" id="SM00422">
    <property type="entry name" value="HTH_MERR"/>
    <property type="match status" value="1"/>
</dbReference>
<dbReference type="HOGENOM" id="CLU_066011_0_0_11"/>
<comment type="subcellular location">
    <subcellularLocation>
        <location evidence="1">Cytoplasm</location>
    </subcellularLocation>
</comment>
<organism evidence="10 11">
    <name type="scientific">Saccharomonospora xinjiangensis XJ-54</name>
    <dbReference type="NCBI Taxonomy" id="882086"/>
    <lineage>
        <taxon>Bacteria</taxon>
        <taxon>Bacillati</taxon>
        <taxon>Actinomycetota</taxon>
        <taxon>Actinomycetes</taxon>
        <taxon>Pseudonocardiales</taxon>
        <taxon>Pseudonocardiaceae</taxon>
        <taxon>Saccharomonospora</taxon>
    </lineage>
</organism>
<dbReference type="Gene3D" id="3.10.150.10">
    <property type="entry name" value="DNA Polymerase III, subunit A, domain 2"/>
    <property type="match status" value="2"/>
</dbReference>
<reference evidence="10 11" key="1">
    <citation type="submission" date="2012-01" db="EMBL/GenBank/DDBJ databases">
        <title>Improved High-Quality Draft sequence of Saccharomonospora xinjiangensis XJ-54.</title>
        <authorList>
            <consortium name="US DOE Joint Genome Institute"/>
            <person name="Lucas S."/>
            <person name="Han J."/>
            <person name="Lapidus A."/>
            <person name="Cheng J.-F."/>
            <person name="Goodwin L."/>
            <person name="Pitluck S."/>
            <person name="Peters L."/>
            <person name="Mikhailova N."/>
            <person name="Teshima H."/>
            <person name="Detter J.C."/>
            <person name="Han C."/>
            <person name="Tapia R."/>
            <person name="Land M."/>
            <person name="Hauser L."/>
            <person name="Kyrpides N."/>
            <person name="Ivanova N."/>
            <person name="Pagani I."/>
            <person name="Brambilla E.-M."/>
            <person name="Klenk H.-P."/>
            <person name="Woyke T."/>
        </authorList>
    </citation>
    <scope>NUCLEOTIDE SEQUENCE [LARGE SCALE GENOMIC DNA]</scope>
    <source>
        <strain evidence="10 11">XJ-54</strain>
    </source>
</reference>
<dbReference type="GO" id="GO:0008408">
    <property type="term" value="F:3'-5' exonuclease activity"/>
    <property type="evidence" value="ECO:0007669"/>
    <property type="project" value="InterPro"/>
</dbReference>
<dbReference type="InterPro" id="IPR022637">
    <property type="entry name" value="DNA_polIII_beta_cen"/>
</dbReference>
<dbReference type="GO" id="GO:0003887">
    <property type="term" value="F:DNA-directed DNA polymerase activity"/>
    <property type="evidence" value="ECO:0007669"/>
    <property type="project" value="UniProtKB-KW"/>
</dbReference>
<dbReference type="SUPFAM" id="SSF55979">
    <property type="entry name" value="DNA clamp"/>
    <property type="match status" value="1"/>
</dbReference>
<dbReference type="InterPro" id="IPR046938">
    <property type="entry name" value="DNA_clamp_sf"/>
</dbReference>
<evidence type="ECO:0000256" key="1">
    <source>
        <dbReference type="ARBA" id="ARBA00004496"/>
    </source>
</evidence>
<evidence type="ECO:0000256" key="8">
    <source>
        <dbReference type="ARBA" id="ARBA00023125"/>
    </source>
</evidence>
<dbReference type="RefSeq" id="WP_006236998.1">
    <property type="nucleotide sequence ID" value="NZ_JH636049.1"/>
</dbReference>
<name>I0UYE0_9PSEU</name>
<sequence length="354" mass="37814">MDTISAFAGRVGLTPSALRFYDDCGVLRPAHVDPDSGYRYYDTGQERDAVLLRTLRQAEVPLADITAVLAGEPDRAREILTAHARRLRARADTAHAAVEAALRMVERPAHGEISVGGAELASAIRQVAPAASRTGEIAALGCVLVEWTTDALRLVATDRYRLAVRELVPHRVTGRPDQLLIPVEAMLNALPWGLRYDVVRLVVDAETARLVAEDGKDGTEDVVPLPVHTGDYPDYRGILDALGPHTSRIVVGRDALLGALDTDGEAVVLETDTDALRVGDTTVPAVCSGSARLAFDPAVLAPAVACGVGPDVLLEITAADRPAVVRSADQGSFTTLVMPVHMRQQENTHEEGQP</sequence>
<dbReference type="Gene3D" id="1.10.1660.10">
    <property type="match status" value="1"/>
</dbReference>
<dbReference type="STRING" id="882086.SacxiDRAFT_0621"/>
<keyword evidence="11" id="KW-1185">Reference proteome</keyword>
<gene>
    <name evidence="10" type="ORF">SacxiDRAFT_0621</name>
</gene>
<dbReference type="Proteomes" id="UP000004691">
    <property type="component" value="Unassembled WGS sequence"/>
</dbReference>
<dbReference type="PANTHER" id="PTHR30478:SF0">
    <property type="entry name" value="BETA SLIDING CLAMP"/>
    <property type="match status" value="1"/>
</dbReference>
<dbReference type="Pfam" id="PF02767">
    <property type="entry name" value="DNA_pol3_beta_2"/>
    <property type="match status" value="1"/>
</dbReference>
<evidence type="ECO:0000259" key="9">
    <source>
        <dbReference type="PROSITE" id="PS50937"/>
    </source>
</evidence>
<dbReference type="PANTHER" id="PTHR30478">
    <property type="entry name" value="DNA POLYMERASE III SUBUNIT BETA"/>
    <property type="match status" value="1"/>
</dbReference>
<accession>I0UYE0</accession>
<dbReference type="PROSITE" id="PS50937">
    <property type="entry name" value="HTH_MERR_2"/>
    <property type="match status" value="1"/>
</dbReference>
<dbReference type="GO" id="GO:0005737">
    <property type="term" value="C:cytoplasm"/>
    <property type="evidence" value="ECO:0007669"/>
    <property type="project" value="UniProtKB-SubCell"/>
</dbReference>
<comment type="similarity">
    <text evidence="2">Belongs to the beta sliding clamp family.</text>
</comment>
<keyword evidence="8" id="KW-0238">DNA-binding</keyword>
<keyword evidence="7" id="KW-0239">DNA-directed DNA polymerase</keyword>
<dbReference type="GO" id="GO:0006355">
    <property type="term" value="P:regulation of DNA-templated transcription"/>
    <property type="evidence" value="ECO:0007669"/>
    <property type="project" value="InterPro"/>
</dbReference>
<evidence type="ECO:0000256" key="3">
    <source>
        <dbReference type="ARBA" id="ARBA00022490"/>
    </source>
</evidence>
<keyword evidence="3" id="KW-0963">Cytoplasm</keyword>